<keyword evidence="4" id="KW-0572">Peptidoglycan-anchor</keyword>
<reference evidence="8 9" key="1">
    <citation type="submission" date="2024-08" db="EMBL/GenBank/DDBJ databases">
        <authorList>
            <person name="Arias E."/>
        </authorList>
    </citation>
    <scope>NUCLEOTIDE SEQUENCE [LARGE SCALE GENOMIC DNA]</scope>
    <source>
        <strain evidence="8 9">FAM 25317</strain>
    </source>
</reference>
<feature type="region of interest" description="Disordered" evidence="5">
    <location>
        <begin position="278"/>
        <end position="323"/>
    </location>
</feature>
<comment type="caution">
    <text evidence="8">The sequence shown here is derived from an EMBL/GenBank/DDBJ whole genome shotgun (WGS) entry which is preliminary data.</text>
</comment>
<feature type="region of interest" description="Disordered" evidence="5">
    <location>
        <begin position="1"/>
        <end position="36"/>
    </location>
</feature>
<keyword evidence="6" id="KW-0812">Transmembrane</keyword>
<keyword evidence="6" id="KW-0472">Membrane</keyword>
<dbReference type="NCBIfam" id="TIGR01167">
    <property type="entry name" value="LPXTG_anchor"/>
    <property type="match status" value="1"/>
</dbReference>
<sequence length="398" mass="41388">TTVEPTDPQEPGTPIDPTDPEGPKYPEGVSESDLNKTVSRTIAYKGAGNATPQTVTQTAHYMRTAKIDGKTGELLSYGDWVLATSEDGNNTNDGFTAVTSPKVAGFTADKNVPAATLTNDEVSDFKADTANVTVTYTSNGSIEVPDPTDPTKPIDPTNPEGPKFPEITAADLNQTVTRTTAYYVKASNDPNAPAAPQTVTQTTNYKRSGIVDKVTGELLGFTDWAVNGANNLVDIASPELQNYVADPANIAGVTLSNDDINALRAGGQNLDQTVTYTFNGSVTTPENPGGGGENPGNGGNNGNNANNNGNNNNNGAPGADQSGASATVVHTAIKPATKPVVVLAGDATSLKRAGNEHKLPQTNESANAYLGLVGMFIIGLAALAGIEMDRRRRRDGKD</sequence>
<dbReference type="InterPro" id="IPR041495">
    <property type="entry name" value="Mub_B2"/>
</dbReference>
<dbReference type="Gene3D" id="2.60.40.4300">
    <property type="match status" value="2"/>
</dbReference>
<feature type="compositionally biased region" description="Gly residues" evidence="5">
    <location>
        <begin position="288"/>
        <end position="301"/>
    </location>
</feature>
<evidence type="ECO:0000256" key="1">
    <source>
        <dbReference type="ARBA" id="ARBA00022512"/>
    </source>
</evidence>
<feature type="domain" description="Gram-positive cocci surface proteins LPxTG" evidence="7">
    <location>
        <begin position="359"/>
        <end position="398"/>
    </location>
</feature>
<keyword evidence="3" id="KW-0732">Signal</keyword>
<evidence type="ECO:0000259" key="7">
    <source>
        <dbReference type="PROSITE" id="PS50847"/>
    </source>
</evidence>
<gene>
    <name evidence="8" type="ORF">ACEN34_10925</name>
</gene>
<evidence type="ECO:0000313" key="8">
    <source>
        <dbReference type="EMBL" id="MFL2030123.1"/>
    </source>
</evidence>
<organism evidence="8 9">
    <name type="scientific">Loigolactobacillus zhaoyuanensis</name>
    <dbReference type="NCBI Taxonomy" id="2486017"/>
    <lineage>
        <taxon>Bacteria</taxon>
        <taxon>Bacillati</taxon>
        <taxon>Bacillota</taxon>
        <taxon>Bacilli</taxon>
        <taxon>Lactobacillales</taxon>
        <taxon>Lactobacillaceae</taxon>
        <taxon>Loigolactobacillus</taxon>
    </lineage>
</organism>
<evidence type="ECO:0000256" key="6">
    <source>
        <dbReference type="SAM" id="Phobius"/>
    </source>
</evidence>
<dbReference type="RefSeq" id="WP_407137668.1">
    <property type="nucleotide sequence ID" value="NZ_JBGQPK010000061.1"/>
</dbReference>
<dbReference type="Proteomes" id="UP001625389">
    <property type="component" value="Unassembled WGS sequence"/>
</dbReference>
<name>A0ABW8UF61_9LACO</name>
<dbReference type="EMBL" id="JBGQPK010000061">
    <property type="protein sequence ID" value="MFL2030123.1"/>
    <property type="molecule type" value="Genomic_DNA"/>
</dbReference>
<accession>A0ABW8UF61</accession>
<evidence type="ECO:0000256" key="2">
    <source>
        <dbReference type="ARBA" id="ARBA00022525"/>
    </source>
</evidence>
<keyword evidence="6" id="KW-1133">Transmembrane helix</keyword>
<evidence type="ECO:0000256" key="4">
    <source>
        <dbReference type="ARBA" id="ARBA00023088"/>
    </source>
</evidence>
<dbReference type="Pfam" id="PF17966">
    <property type="entry name" value="Muc_B2"/>
    <property type="match status" value="2"/>
</dbReference>
<dbReference type="PROSITE" id="PS50847">
    <property type="entry name" value="GRAM_POS_ANCHORING"/>
    <property type="match status" value="1"/>
</dbReference>
<feature type="compositionally biased region" description="Low complexity" evidence="5">
    <location>
        <begin position="302"/>
        <end position="318"/>
    </location>
</feature>
<feature type="transmembrane region" description="Helical" evidence="6">
    <location>
        <begin position="368"/>
        <end position="386"/>
    </location>
</feature>
<evidence type="ECO:0000256" key="3">
    <source>
        <dbReference type="ARBA" id="ARBA00022729"/>
    </source>
</evidence>
<keyword evidence="2" id="KW-0964">Secreted</keyword>
<evidence type="ECO:0000256" key="5">
    <source>
        <dbReference type="SAM" id="MobiDB-lite"/>
    </source>
</evidence>
<evidence type="ECO:0000313" key="9">
    <source>
        <dbReference type="Proteomes" id="UP001625389"/>
    </source>
</evidence>
<keyword evidence="1" id="KW-0134">Cell wall</keyword>
<protein>
    <submittedName>
        <fullName evidence="8">LPXTG cell wall anchor domain-containing protein</fullName>
    </submittedName>
</protein>
<feature type="non-terminal residue" evidence="8">
    <location>
        <position position="1"/>
    </location>
</feature>
<proteinExistence type="predicted"/>
<dbReference type="InterPro" id="IPR019931">
    <property type="entry name" value="LPXTG_anchor"/>
</dbReference>
<keyword evidence="9" id="KW-1185">Reference proteome</keyword>